<accession>A0A0C3PP68</accession>
<feature type="region of interest" description="Disordered" evidence="1">
    <location>
        <begin position="43"/>
        <end position="69"/>
    </location>
</feature>
<dbReference type="EMBL" id="KN831951">
    <property type="protein sequence ID" value="KIO10701.1"/>
    <property type="molecule type" value="Genomic_DNA"/>
</dbReference>
<evidence type="ECO:0000313" key="3">
    <source>
        <dbReference type="Proteomes" id="UP000054217"/>
    </source>
</evidence>
<organism evidence="2 3">
    <name type="scientific">Pisolithus tinctorius Marx 270</name>
    <dbReference type="NCBI Taxonomy" id="870435"/>
    <lineage>
        <taxon>Eukaryota</taxon>
        <taxon>Fungi</taxon>
        <taxon>Dikarya</taxon>
        <taxon>Basidiomycota</taxon>
        <taxon>Agaricomycotina</taxon>
        <taxon>Agaricomycetes</taxon>
        <taxon>Agaricomycetidae</taxon>
        <taxon>Boletales</taxon>
        <taxon>Sclerodermatineae</taxon>
        <taxon>Pisolithaceae</taxon>
        <taxon>Pisolithus</taxon>
    </lineage>
</organism>
<evidence type="ECO:0000256" key="1">
    <source>
        <dbReference type="SAM" id="MobiDB-lite"/>
    </source>
</evidence>
<dbReference type="Proteomes" id="UP000054217">
    <property type="component" value="Unassembled WGS sequence"/>
</dbReference>
<protein>
    <submittedName>
        <fullName evidence="2">Uncharacterized protein</fullName>
    </submittedName>
</protein>
<gene>
    <name evidence="2" type="ORF">M404DRAFT_872085</name>
</gene>
<evidence type="ECO:0000313" key="2">
    <source>
        <dbReference type="EMBL" id="KIO10701.1"/>
    </source>
</evidence>
<dbReference type="InParanoid" id="A0A0C3PP68"/>
<proteinExistence type="predicted"/>
<reference evidence="2 3" key="1">
    <citation type="submission" date="2014-04" db="EMBL/GenBank/DDBJ databases">
        <authorList>
            <consortium name="DOE Joint Genome Institute"/>
            <person name="Kuo A."/>
            <person name="Kohler A."/>
            <person name="Costa M.D."/>
            <person name="Nagy L.G."/>
            <person name="Floudas D."/>
            <person name="Copeland A."/>
            <person name="Barry K.W."/>
            <person name="Cichocki N."/>
            <person name="Veneault-Fourrey C."/>
            <person name="LaButti K."/>
            <person name="Lindquist E.A."/>
            <person name="Lipzen A."/>
            <person name="Lundell T."/>
            <person name="Morin E."/>
            <person name="Murat C."/>
            <person name="Sun H."/>
            <person name="Tunlid A."/>
            <person name="Henrissat B."/>
            <person name="Grigoriev I.V."/>
            <person name="Hibbett D.S."/>
            <person name="Martin F."/>
            <person name="Nordberg H.P."/>
            <person name="Cantor M.N."/>
            <person name="Hua S.X."/>
        </authorList>
    </citation>
    <scope>NUCLEOTIDE SEQUENCE [LARGE SCALE GENOMIC DNA]</scope>
    <source>
        <strain evidence="2 3">Marx 270</strain>
    </source>
</reference>
<feature type="compositionally biased region" description="Basic and acidic residues" evidence="1">
    <location>
        <begin position="45"/>
        <end position="66"/>
    </location>
</feature>
<reference evidence="3" key="2">
    <citation type="submission" date="2015-01" db="EMBL/GenBank/DDBJ databases">
        <title>Evolutionary Origins and Diversification of the Mycorrhizal Mutualists.</title>
        <authorList>
            <consortium name="DOE Joint Genome Institute"/>
            <consortium name="Mycorrhizal Genomics Consortium"/>
            <person name="Kohler A."/>
            <person name="Kuo A."/>
            <person name="Nagy L.G."/>
            <person name="Floudas D."/>
            <person name="Copeland A."/>
            <person name="Barry K.W."/>
            <person name="Cichocki N."/>
            <person name="Veneault-Fourrey C."/>
            <person name="LaButti K."/>
            <person name="Lindquist E.A."/>
            <person name="Lipzen A."/>
            <person name="Lundell T."/>
            <person name="Morin E."/>
            <person name="Murat C."/>
            <person name="Riley R."/>
            <person name="Ohm R."/>
            <person name="Sun H."/>
            <person name="Tunlid A."/>
            <person name="Henrissat B."/>
            <person name="Grigoriev I.V."/>
            <person name="Hibbett D.S."/>
            <person name="Martin F."/>
        </authorList>
    </citation>
    <scope>NUCLEOTIDE SEQUENCE [LARGE SCALE GENOMIC DNA]</scope>
    <source>
        <strain evidence="3">Marx 270</strain>
    </source>
</reference>
<dbReference type="AlphaFoldDB" id="A0A0C3PP68"/>
<sequence>MMEMRDPCARHWSQNVYVLTYRVYFKRHPAVWLRHDRRGSKYNHSAKEISPRTAFRSERPADRTEVPETTTSIIVTFTHAHPLL</sequence>
<dbReference type="HOGENOM" id="CLU_2528374_0_0_1"/>
<keyword evidence="3" id="KW-1185">Reference proteome</keyword>
<name>A0A0C3PP68_PISTI</name>